<gene>
    <name evidence="1" type="ORF">BVRB_025050</name>
</gene>
<dbReference type="AlphaFoldDB" id="A0A0J8DTH4"/>
<dbReference type="GO" id="GO:0005634">
    <property type="term" value="C:nucleus"/>
    <property type="evidence" value="ECO:0007669"/>
    <property type="project" value="TreeGrafter"/>
</dbReference>
<name>A0A0J8DTH4_BETVV</name>
<feature type="non-terminal residue" evidence="1">
    <location>
        <position position="292"/>
    </location>
</feature>
<dbReference type="EMBL" id="KQ096378">
    <property type="protein sequence ID" value="KMS94075.1"/>
    <property type="molecule type" value="Genomic_DNA"/>
</dbReference>
<organism evidence="1 2">
    <name type="scientific">Beta vulgaris subsp. vulgaris</name>
    <name type="common">Beet</name>
    <dbReference type="NCBI Taxonomy" id="3555"/>
    <lineage>
        <taxon>Eukaryota</taxon>
        <taxon>Viridiplantae</taxon>
        <taxon>Streptophyta</taxon>
        <taxon>Embryophyta</taxon>
        <taxon>Tracheophyta</taxon>
        <taxon>Spermatophyta</taxon>
        <taxon>Magnoliopsida</taxon>
        <taxon>eudicotyledons</taxon>
        <taxon>Gunneridae</taxon>
        <taxon>Pentapetalae</taxon>
        <taxon>Caryophyllales</taxon>
        <taxon>Chenopodiaceae</taxon>
        <taxon>Betoideae</taxon>
        <taxon>Beta</taxon>
    </lineage>
</organism>
<dbReference type="PANTHER" id="PTHR13384:SF19">
    <property type="entry name" value="G PATCH DOMAIN-CONTAINING PROTEIN 1"/>
    <property type="match status" value="1"/>
</dbReference>
<accession>A0A0J8DTH4</accession>
<dbReference type="GO" id="GO:0003723">
    <property type="term" value="F:RNA binding"/>
    <property type="evidence" value="ECO:0007669"/>
    <property type="project" value="TreeGrafter"/>
</dbReference>
<dbReference type="Proteomes" id="UP000035740">
    <property type="component" value="Unassembled WGS sequence"/>
</dbReference>
<feature type="non-terminal residue" evidence="1">
    <location>
        <position position="1"/>
    </location>
</feature>
<evidence type="ECO:0008006" key="3">
    <source>
        <dbReference type="Google" id="ProtNLM"/>
    </source>
</evidence>
<proteinExistence type="predicted"/>
<keyword evidence="2" id="KW-1185">Reference proteome</keyword>
<reference evidence="1 2" key="1">
    <citation type="journal article" date="2014" name="Nature">
        <title>The genome of the recently domesticated crop plant sugar beet (Beta vulgaris).</title>
        <authorList>
            <person name="Dohm J.C."/>
            <person name="Minoche A.E."/>
            <person name="Holtgrawe D."/>
            <person name="Capella-Gutierrez S."/>
            <person name="Zakrzewski F."/>
            <person name="Tafer H."/>
            <person name="Rupp O."/>
            <person name="Sorensen T.R."/>
            <person name="Stracke R."/>
            <person name="Reinhardt R."/>
            <person name="Goesmann A."/>
            <person name="Kraft T."/>
            <person name="Schulz B."/>
            <person name="Stadler P.F."/>
            <person name="Schmidt T."/>
            <person name="Gabaldon T."/>
            <person name="Lehrach H."/>
            <person name="Weisshaar B."/>
            <person name="Himmelbauer H."/>
        </authorList>
    </citation>
    <scope>NUCLEOTIDE SEQUENCE [LARGE SCALE GENOMIC DNA]</scope>
    <source>
        <tissue evidence="1">Taproot</tissue>
    </source>
</reference>
<dbReference type="Gramene" id="KMS94075">
    <property type="protein sequence ID" value="KMS94075"/>
    <property type="gene ID" value="BVRB_025050"/>
</dbReference>
<evidence type="ECO:0000313" key="2">
    <source>
        <dbReference type="Proteomes" id="UP000035740"/>
    </source>
</evidence>
<sequence length="292" mass="32149">DELAARSSEIAPGLVTSAPIVRSIGIILMQRMGWSRGDPIGKSRIQIRHYTVEPDPTVQQARSAPKADVLGLGYVPSSDEQLRRLPTVDDDDGSFTEKYDTSISFGDEDEVTVAHKPKSTKVKERFPGYILSTVDVSIVSPPPIQGLRIPKNWKPSACPVTEAEIAPELERFRSDIELVAKRRRRPLSLDERSAALGEEVHPAALSTQQTSIFSMISSEAKAQLSKSLTNMFHVGSTLAVGNTDDITVHFPDDPAKQARFVQFLKTKAIGGDPTSEPTRDWRSALELQQFET</sequence>
<evidence type="ECO:0000313" key="1">
    <source>
        <dbReference type="EMBL" id="KMS94075.1"/>
    </source>
</evidence>
<dbReference type="PANTHER" id="PTHR13384">
    <property type="entry name" value="G PATCH DOMAIN-CONTAINING PROTEIN 1"/>
    <property type="match status" value="1"/>
</dbReference>
<protein>
    <recommendedName>
        <fullName evidence="3">G-patch domain-containing protein</fullName>
    </recommendedName>
</protein>